<dbReference type="GO" id="GO:0036297">
    <property type="term" value="P:interstrand cross-link repair"/>
    <property type="evidence" value="ECO:0007669"/>
    <property type="project" value="TreeGrafter"/>
</dbReference>
<dbReference type="InterPro" id="IPR001650">
    <property type="entry name" value="Helicase_C-like"/>
</dbReference>
<dbReference type="Pfam" id="PF22982">
    <property type="entry name" value="WHD_HRQ1"/>
    <property type="match status" value="1"/>
</dbReference>
<dbReference type="CDD" id="cd17923">
    <property type="entry name" value="DEXHc_Hrq1-like"/>
    <property type="match status" value="1"/>
</dbReference>
<dbReference type="GO" id="GO:0016787">
    <property type="term" value="F:hydrolase activity"/>
    <property type="evidence" value="ECO:0007669"/>
    <property type="project" value="UniProtKB-KW"/>
</dbReference>
<dbReference type="CDD" id="cd18797">
    <property type="entry name" value="SF2_C_Hrq"/>
    <property type="match status" value="1"/>
</dbReference>
<sequence>MPRLARLNVETAKGRSQRLRSSQTSAKANASTGTARHSPSTRSDNHGTASTGHTLETAVDLVSPPTSPTARADPDDDPSILRRQALSSSAAEAVRASGAAWRKRQEAQAAAKASDAQFRMLHRPAVKLEENLLSGDAAPPEADMSSTPRVKAESGVAQQRTASATHLHCLQRGSDVKPDPDAEDAPAEYASSDIPRTPPRKRQRREQGPVSALEPALPPATTSQTDAGGSMGKDAAQRVQAEGRQASTTLDHEEAADGDDEVRVRDFEWPEHFLNLELVFKALNTVYAFCQSRKHLSTTYNTLRSSVEALLKRNLEIFDLAQLKSLCPDLISLAYVDTDALFLHQELTASTSLKGKAAERADIDKTYADTARDIEAEARELQASTSQLANDASLEGLLPAIELEQPPTQNASGRPKNSREEEDQYVLMFEFNDGTLLNGHKATGRGARFARQRAARSNEPMRGNPRRLPDIDPVKAAKGMKKLIDKRNFKFEQAVLELLHACMAKNEEPVQLLIAAAAEHVPVDPNGKLSDPLGETPRKRRLRLEHLMTHPEERPPITEVIDEMKGQKWWKDQIVPGGHRIMEKREPRHEGLTFALSQELVDALYATRKIEDFYLHQAEALNALDDGRNVIVSTSTSSGKSLIYQIPLIRALEEESTCTAMYIFPTKALAQDQRRTLQELLFQHELLTDIFVTTYDGDTEKTQRTEIRNRASVIFTNPDMLHQSILPNEAQWRRFLQNLRFVVVDELHCYNGLFGAHVSFIMRRLRRICAALGNRNIQFISCSATVANPAEHMQTLFGIEEVAVITEDGSPSGAKEWLIWNPPLIDDADPQQGRVSAYAEVSHIFRHLVERGVRTIIFTKVRRTCEIVMNQIRNDLLLEGRGDVAKRVMSYRSGYSPEDRRKIEVDMFKGQLLGIVATSALELGIDIGSLDAVIMLGFPYSISSLRQQAGRAGRRQKDSLAVLVGDPFPLDQHYMRNPDEVFNQPDAALTVDLGNDFVREGHLQCAAAELPIHPHDDAIFFGGDITALCNNRLEPDPDGGGFFLPRYELRPFPAREIAIRGARQETYVYVDDTPGRTGGARVMEEVETDRAIFEAFEGAVFMHQGRSFLCKEISHDTRVARMVQANVNYHTRPRDHTDTDAVETHRIRSLRGTTSRAYYGHVRIETRVWGYFKVDRRANILDTVDVDCPPFKRDTKGTWIDVPLWLINALVSKTINAAAAIHAAEHAILSLTPMFVVTMAGDVRTECKVAEREYARKATTRKRPARLIFYDTPGQNSGVCAKAFEHLDGLIRIAISVIESCECLQGCPQCITWQGCAHANVVTSKVGALAVLRGLVGLEPFDADLPQQNEPGHAEGRLDSVDSSGHTICQATPVRANPDVLVEDLEEVLPPQIEVAIHSVKQEIRQERRNDREEIGDSTTFEEDQSAS</sequence>
<protein>
    <submittedName>
        <fullName evidence="6">P-loop containing nucleoside triphosphate hydrolase protein</fullName>
    </submittedName>
</protein>
<dbReference type="Pfam" id="PF08839">
    <property type="entry name" value="CDT1"/>
    <property type="match status" value="1"/>
</dbReference>
<feature type="domain" description="Helicase ATP-binding" evidence="4">
    <location>
        <begin position="621"/>
        <end position="804"/>
    </location>
</feature>
<dbReference type="PROSITE" id="PS51194">
    <property type="entry name" value="HELICASE_CTER"/>
    <property type="match status" value="1"/>
</dbReference>
<gene>
    <name evidence="6" type="ORF">IE81DRAFT_325786</name>
</gene>
<dbReference type="STRING" id="1522189.A0A316VV95"/>
<dbReference type="InterPro" id="IPR027417">
    <property type="entry name" value="P-loop_NTPase"/>
</dbReference>
<evidence type="ECO:0000256" key="2">
    <source>
        <dbReference type="ARBA" id="ARBA00022840"/>
    </source>
</evidence>
<feature type="region of interest" description="Disordered" evidence="3">
    <location>
        <begin position="401"/>
        <end position="420"/>
    </location>
</feature>
<dbReference type="SUPFAM" id="SSF52540">
    <property type="entry name" value="P-loop containing nucleoside triphosphate hydrolases"/>
    <property type="match status" value="1"/>
</dbReference>
<dbReference type="InterPro" id="IPR014939">
    <property type="entry name" value="CDT1_Gemini-bd-like"/>
</dbReference>
<dbReference type="Pfam" id="PF09369">
    <property type="entry name" value="MZB"/>
    <property type="match status" value="1"/>
</dbReference>
<dbReference type="RefSeq" id="XP_025367381.1">
    <property type="nucleotide sequence ID" value="XM_025514625.1"/>
</dbReference>
<dbReference type="GO" id="GO:0005524">
    <property type="term" value="F:ATP binding"/>
    <property type="evidence" value="ECO:0007669"/>
    <property type="project" value="UniProtKB-KW"/>
</dbReference>
<feature type="compositionally biased region" description="Basic and acidic residues" evidence="3">
    <location>
        <begin position="1404"/>
        <end position="1415"/>
    </location>
</feature>
<keyword evidence="7" id="KW-1185">Reference proteome</keyword>
<dbReference type="Proteomes" id="UP000245783">
    <property type="component" value="Unassembled WGS sequence"/>
</dbReference>
<dbReference type="InterPro" id="IPR036390">
    <property type="entry name" value="WH_DNA-bd_sf"/>
</dbReference>
<dbReference type="InterPro" id="IPR011545">
    <property type="entry name" value="DEAD/DEAH_box_helicase_dom"/>
</dbReference>
<dbReference type="InterPro" id="IPR055227">
    <property type="entry name" value="HRQ1_WHD"/>
</dbReference>
<dbReference type="GO" id="GO:0006289">
    <property type="term" value="P:nucleotide-excision repair"/>
    <property type="evidence" value="ECO:0007669"/>
    <property type="project" value="TreeGrafter"/>
</dbReference>
<evidence type="ECO:0000313" key="7">
    <source>
        <dbReference type="Proteomes" id="UP000245783"/>
    </source>
</evidence>
<organism evidence="6 7">
    <name type="scientific">Ceraceosorus guamensis</name>
    <dbReference type="NCBI Taxonomy" id="1522189"/>
    <lineage>
        <taxon>Eukaryota</taxon>
        <taxon>Fungi</taxon>
        <taxon>Dikarya</taxon>
        <taxon>Basidiomycota</taxon>
        <taxon>Ustilaginomycotina</taxon>
        <taxon>Exobasidiomycetes</taxon>
        <taxon>Ceraceosorales</taxon>
        <taxon>Ceraceosoraceae</taxon>
        <taxon>Ceraceosorus</taxon>
    </lineage>
</organism>
<reference evidence="6 7" key="1">
    <citation type="journal article" date="2018" name="Mol. Biol. Evol.">
        <title>Broad Genomic Sampling Reveals a Smut Pathogenic Ancestry of the Fungal Clade Ustilaginomycotina.</title>
        <authorList>
            <person name="Kijpornyongpan T."/>
            <person name="Mondo S.J."/>
            <person name="Barry K."/>
            <person name="Sandor L."/>
            <person name="Lee J."/>
            <person name="Lipzen A."/>
            <person name="Pangilinan J."/>
            <person name="LaButti K."/>
            <person name="Hainaut M."/>
            <person name="Henrissat B."/>
            <person name="Grigoriev I.V."/>
            <person name="Spatafora J.W."/>
            <person name="Aime M.C."/>
        </authorList>
    </citation>
    <scope>NUCLEOTIDE SEQUENCE [LARGE SCALE GENOMIC DNA]</scope>
    <source>
        <strain evidence="6 7">MCA 4658</strain>
    </source>
</reference>
<feature type="compositionally biased region" description="Acidic residues" evidence="3">
    <location>
        <begin position="1416"/>
        <end position="1428"/>
    </location>
</feature>
<dbReference type="InParanoid" id="A0A316VV95"/>
<evidence type="ECO:0000259" key="5">
    <source>
        <dbReference type="PROSITE" id="PS51194"/>
    </source>
</evidence>
<dbReference type="InterPro" id="IPR018973">
    <property type="entry name" value="MZB"/>
</dbReference>
<dbReference type="Gene3D" id="3.40.50.300">
    <property type="entry name" value="P-loop containing nucleotide triphosphate hydrolases"/>
    <property type="match status" value="2"/>
</dbReference>
<feature type="region of interest" description="Disordered" evidence="3">
    <location>
        <begin position="444"/>
        <end position="472"/>
    </location>
</feature>
<dbReference type="InterPro" id="IPR014001">
    <property type="entry name" value="Helicase_ATP-bd"/>
</dbReference>
<evidence type="ECO:0000256" key="3">
    <source>
        <dbReference type="SAM" id="MobiDB-lite"/>
    </source>
</evidence>
<dbReference type="GO" id="GO:0003676">
    <property type="term" value="F:nucleic acid binding"/>
    <property type="evidence" value="ECO:0007669"/>
    <property type="project" value="InterPro"/>
</dbReference>
<dbReference type="GeneID" id="37036495"/>
<feature type="domain" description="Helicase C-terminal" evidence="5">
    <location>
        <begin position="840"/>
        <end position="997"/>
    </location>
</feature>
<dbReference type="SMART" id="SM01075">
    <property type="entry name" value="CDT1"/>
    <property type="match status" value="1"/>
</dbReference>
<dbReference type="SMART" id="SM00490">
    <property type="entry name" value="HELICc"/>
    <property type="match status" value="1"/>
</dbReference>
<dbReference type="FunCoup" id="A0A316VV95">
    <property type="interactions" value="238"/>
</dbReference>
<dbReference type="Pfam" id="PF00271">
    <property type="entry name" value="Helicase_C"/>
    <property type="match status" value="1"/>
</dbReference>
<dbReference type="SUPFAM" id="SSF46785">
    <property type="entry name" value="Winged helix' DNA-binding domain"/>
    <property type="match status" value="1"/>
</dbReference>
<accession>A0A316VV95</accession>
<keyword evidence="1" id="KW-0547">Nucleotide-binding</keyword>
<dbReference type="Pfam" id="PF00270">
    <property type="entry name" value="DEAD"/>
    <property type="match status" value="1"/>
</dbReference>
<evidence type="ECO:0000259" key="4">
    <source>
        <dbReference type="PROSITE" id="PS51192"/>
    </source>
</evidence>
<proteinExistence type="predicted"/>
<evidence type="ECO:0000313" key="6">
    <source>
        <dbReference type="EMBL" id="PWN40221.1"/>
    </source>
</evidence>
<dbReference type="GO" id="GO:0043138">
    <property type="term" value="F:3'-5' DNA helicase activity"/>
    <property type="evidence" value="ECO:0007669"/>
    <property type="project" value="TreeGrafter"/>
</dbReference>
<dbReference type="OrthoDB" id="18781at2759"/>
<dbReference type="SMART" id="SM00487">
    <property type="entry name" value="DEXDc"/>
    <property type="match status" value="1"/>
</dbReference>
<name>A0A316VV95_9BASI</name>
<feature type="compositionally biased region" description="Polar residues" evidence="3">
    <location>
        <begin position="19"/>
        <end position="54"/>
    </location>
</feature>
<keyword evidence="2" id="KW-0067">ATP-binding</keyword>
<dbReference type="PANTHER" id="PTHR47957:SF3">
    <property type="entry name" value="ATP-DEPENDENT HELICASE HRQ1"/>
    <property type="match status" value="1"/>
</dbReference>
<dbReference type="PROSITE" id="PS51192">
    <property type="entry name" value="HELICASE_ATP_BIND_1"/>
    <property type="match status" value="1"/>
</dbReference>
<evidence type="ECO:0000256" key="1">
    <source>
        <dbReference type="ARBA" id="ARBA00022741"/>
    </source>
</evidence>
<feature type="region of interest" description="Disordered" evidence="3">
    <location>
        <begin position="1"/>
        <end position="79"/>
    </location>
</feature>
<dbReference type="EMBL" id="KZ819425">
    <property type="protein sequence ID" value="PWN40221.1"/>
    <property type="molecule type" value="Genomic_DNA"/>
</dbReference>
<feature type="region of interest" description="Disordered" evidence="3">
    <location>
        <begin position="131"/>
        <end position="259"/>
    </location>
</feature>
<keyword evidence="6" id="KW-0378">Hydrolase</keyword>
<dbReference type="PANTHER" id="PTHR47957">
    <property type="entry name" value="ATP-DEPENDENT HELICASE HRQ1"/>
    <property type="match status" value="1"/>
</dbReference>
<feature type="compositionally biased region" description="Basic and acidic residues" evidence="3">
    <location>
        <begin position="250"/>
        <end position="259"/>
    </location>
</feature>
<dbReference type="GO" id="GO:0005634">
    <property type="term" value="C:nucleus"/>
    <property type="evidence" value="ECO:0007669"/>
    <property type="project" value="TreeGrafter"/>
</dbReference>
<feature type="region of interest" description="Disordered" evidence="3">
    <location>
        <begin position="1404"/>
        <end position="1428"/>
    </location>
</feature>